<dbReference type="EMBL" id="JAEQND010000003">
    <property type="protein sequence ID" value="MBL0424715.1"/>
    <property type="molecule type" value="Genomic_DNA"/>
</dbReference>
<dbReference type="Proteomes" id="UP000622707">
    <property type="component" value="Unassembled WGS sequence"/>
</dbReference>
<feature type="region of interest" description="Disordered" evidence="2">
    <location>
        <begin position="167"/>
        <end position="187"/>
    </location>
</feature>
<protein>
    <submittedName>
        <fullName evidence="3">Uncharacterized protein</fullName>
    </submittedName>
</protein>
<sequence>MRAADAVSAALSGRGHCEFAPLLASSGGADRQFSIANAVLPERGADPGSYLTVAREAQQQNRLRDAEVALIVACRLAARQPERPNVVLGDVEKMLADHYAEVANTAGGAAPRGELLARATTLMHGALETYRAALGEHSSKTQLAQQRLASLDTSSMAAAALLAATRTDPEPVPQRRLAHSAPPKAAATTLRVTRAAPARGSLLDERIPAAPAVREDVRADAELAQLERDLQRLRAQVAAVSDDPDGLRRRSAQAVAQRERCRDKACLLRWYAARRGQLLDEF</sequence>
<keyword evidence="1" id="KW-0175">Coiled coil</keyword>
<name>A0ABS1JKF7_9BURK</name>
<feature type="coiled-coil region" evidence="1">
    <location>
        <begin position="216"/>
        <end position="243"/>
    </location>
</feature>
<evidence type="ECO:0000313" key="3">
    <source>
        <dbReference type="EMBL" id="MBL0424715.1"/>
    </source>
</evidence>
<comment type="caution">
    <text evidence="3">The sequence shown here is derived from an EMBL/GenBank/DDBJ whole genome shotgun (WGS) entry which is preliminary data.</text>
</comment>
<keyword evidence="4" id="KW-1185">Reference proteome</keyword>
<proteinExistence type="predicted"/>
<organism evidence="3 4">
    <name type="scientific">Ramlibacter alkalitolerans</name>
    <dbReference type="NCBI Taxonomy" id="2039631"/>
    <lineage>
        <taxon>Bacteria</taxon>
        <taxon>Pseudomonadati</taxon>
        <taxon>Pseudomonadota</taxon>
        <taxon>Betaproteobacteria</taxon>
        <taxon>Burkholderiales</taxon>
        <taxon>Comamonadaceae</taxon>
        <taxon>Ramlibacter</taxon>
    </lineage>
</organism>
<evidence type="ECO:0000313" key="4">
    <source>
        <dbReference type="Proteomes" id="UP000622707"/>
    </source>
</evidence>
<gene>
    <name evidence="3" type="ORF">JI746_06300</name>
</gene>
<reference evidence="3 4" key="1">
    <citation type="journal article" date="2017" name="Int. J. Syst. Evol. Microbiol.">
        <title>Ramlibacter alkalitolerans sp. nov., alkali-tolerant bacterium isolated from soil of ginseng.</title>
        <authorList>
            <person name="Lee D.H."/>
            <person name="Cha C.J."/>
        </authorList>
    </citation>
    <scope>NUCLEOTIDE SEQUENCE [LARGE SCALE GENOMIC DNA]</scope>
    <source>
        <strain evidence="3 4">KACC 19305</strain>
    </source>
</reference>
<accession>A0ABS1JKF7</accession>
<evidence type="ECO:0000256" key="2">
    <source>
        <dbReference type="SAM" id="MobiDB-lite"/>
    </source>
</evidence>
<evidence type="ECO:0000256" key="1">
    <source>
        <dbReference type="SAM" id="Coils"/>
    </source>
</evidence>